<keyword evidence="2" id="KW-1185">Reference proteome</keyword>
<reference evidence="1 2" key="1">
    <citation type="submission" date="2020-05" db="EMBL/GenBank/DDBJ databases">
        <title>Sulfurimonas marisnigri, sp. nov., and Sulfurimonas baltica, sp. nov., manganese oxide reducing chemolithoautotrophs of the class Epsilonproteobacteria isolated from the pelagic redoxclines of the Black and Baltic Seas and emended description of the genus Sulfurimonas.</title>
        <authorList>
            <person name="Henkel J.V."/>
            <person name="Laudan C."/>
            <person name="Werner J."/>
            <person name="Neu T."/>
            <person name="Plewe S."/>
            <person name="Sproer C."/>
            <person name="Bunk B."/>
            <person name="Schulz-Vogt H.N."/>
        </authorList>
    </citation>
    <scope>NUCLEOTIDE SEQUENCE [LARGE SCALE GENOMIC DNA]</scope>
    <source>
        <strain evidence="1 2">SoZ1</strain>
    </source>
</reference>
<name>A0A7S7M1F2_9BACT</name>
<evidence type="ECO:0008006" key="3">
    <source>
        <dbReference type="Google" id="ProtNLM"/>
    </source>
</evidence>
<evidence type="ECO:0000313" key="2">
    <source>
        <dbReference type="Proteomes" id="UP000593836"/>
    </source>
</evidence>
<accession>A0A7S7M1F2</accession>
<dbReference type="RefSeq" id="WP_194367202.1">
    <property type="nucleotide sequence ID" value="NZ_CP054493.1"/>
</dbReference>
<protein>
    <recommendedName>
        <fullName evidence="3">PepSY domain-containing protein</fullName>
    </recommendedName>
</protein>
<dbReference type="EMBL" id="CP054493">
    <property type="protein sequence ID" value="QOY55160.1"/>
    <property type="molecule type" value="Genomic_DNA"/>
</dbReference>
<gene>
    <name evidence="1" type="ORF">HUE87_02665</name>
</gene>
<proteinExistence type="predicted"/>
<evidence type="ECO:0000313" key="1">
    <source>
        <dbReference type="EMBL" id="QOY55160.1"/>
    </source>
</evidence>
<dbReference type="AlphaFoldDB" id="A0A7S7M1F2"/>
<sequence length="107" mass="12553">MKYLTLLITPMFVFAQGQTLTPSEHNSIHGYNNRPMVKIQKKRNMHKLHQVDEEDAIRIAKESTKEDVQEIRLTHTGNIMFYKVQTQSYYLEINAMDGSVIDKKVRK</sequence>
<dbReference type="KEGG" id="smas:HUE87_02665"/>
<organism evidence="1 2">
    <name type="scientific">Candidatus Sulfurimonas marisnigri</name>
    <dbReference type="NCBI Taxonomy" id="2740405"/>
    <lineage>
        <taxon>Bacteria</taxon>
        <taxon>Pseudomonadati</taxon>
        <taxon>Campylobacterota</taxon>
        <taxon>Epsilonproteobacteria</taxon>
        <taxon>Campylobacterales</taxon>
        <taxon>Sulfurimonadaceae</taxon>
        <taxon>Sulfurimonas</taxon>
    </lineage>
</organism>
<dbReference type="Proteomes" id="UP000593836">
    <property type="component" value="Chromosome"/>
</dbReference>